<dbReference type="PANTHER" id="PTHR13500">
    <property type="entry name" value="NUCLEOLAR PRERIBOSOMAL-ASSOCIATED PROTEIN 1"/>
    <property type="match status" value="1"/>
</dbReference>
<feature type="domain" description="URB1 central HEAT repeat" evidence="4">
    <location>
        <begin position="657"/>
        <end position="828"/>
    </location>
</feature>
<dbReference type="GO" id="GO:0005730">
    <property type="term" value="C:nucleolus"/>
    <property type="evidence" value="ECO:0007669"/>
    <property type="project" value="TreeGrafter"/>
</dbReference>
<dbReference type="InterPro" id="IPR016024">
    <property type="entry name" value="ARM-type_fold"/>
</dbReference>
<feature type="domain" description="URB1 C-terminal" evidence="3">
    <location>
        <begin position="1668"/>
        <end position="1865"/>
    </location>
</feature>
<evidence type="ECO:0000259" key="3">
    <source>
        <dbReference type="Pfam" id="PF16201"/>
    </source>
</evidence>
<evidence type="ECO:0000313" key="5">
    <source>
        <dbReference type="EMBL" id="KIK04392.1"/>
    </source>
</evidence>
<evidence type="ECO:0000259" key="2">
    <source>
        <dbReference type="Pfam" id="PF11707"/>
    </source>
</evidence>
<dbReference type="InterPro" id="IPR021714">
    <property type="entry name" value="URB1_N"/>
</dbReference>
<protein>
    <recommendedName>
        <fullName evidence="7">Nucleolar pre-ribosomal-associated protein 1</fullName>
    </recommendedName>
</protein>
<dbReference type="Proteomes" id="UP000054477">
    <property type="component" value="Unassembled WGS sequence"/>
</dbReference>
<reference evidence="6" key="2">
    <citation type="submission" date="2015-01" db="EMBL/GenBank/DDBJ databases">
        <title>Evolutionary Origins and Diversification of the Mycorrhizal Mutualists.</title>
        <authorList>
            <consortium name="DOE Joint Genome Institute"/>
            <consortium name="Mycorrhizal Genomics Consortium"/>
            <person name="Kohler A."/>
            <person name="Kuo A."/>
            <person name="Nagy L.G."/>
            <person name="Floudas D."/>
            <person name="Copeland A."/>
            <person name="Barry K.W."/>
            <person name="Cichocki N."/>
            <person name="Veneault-Fourrey C."/>
            <person name="LaButti K."/>
            <person name="Lindquist E.A."/>
            <person name="Lipzen A."/>
            <person name="Lundell T."/>
            <person name="Morin E."/>
            <person name="Murat C."/>
            <person name="Riley R."/>
            <person name="Ohm R."/>
            <person name="Sun H."/>
            <person name="Tunlid A."/>
            <person name="Henrissat B."/>
            <person name="Grigoriev I.V."/>
            <person name="Hibbett D.S."/>
            <person name="Martin F."/>
        </authorList>
    </citation>
    <scope>NUCLEOTIDE SEQUENCE [LARGE SCALE GENOMIC DNA]</scope>
    <source>
        <strain evidence="6">LaAM-08-1</strain>
    </source>
</reference>
<dbReference type="InterPro" id="IPR059018">
    <property type="entry name" value="HEAT_URB1"/>
</dbReference>
<dbReference type="EMBL" id="KN838570">
    <property type="protein sequence ID" value="KIK04392.1"/>
    <property type="molecule type" value="Genomic_DNA"/>
</dbReference>
<accession>A0A0C9Y2S6</accession>
<dbReference type="GO" id="GO:0000463">
    <property type="term" value="P:maturation of LSU-rRNA from tricistronic rRNA transcript (SSU-rRNA, 5.8S rRNA, LSU-rRNA)"/>
    <property type="evidence" value="ECO:0007669"/>
    <property type="project" value="TreeGrafter"/>
</dbReference>
<dbReference type="PANTHER" id="PTHR13500:SF0">
    <property type="entry name" value="NUCLEOLAR PRE-RIBOSOMAL-ASSOCIATED PROTEIN 1"/>
    <property type="match status" value="1"/>
</dbReference>
<gene>
    <name evidence="5" type="ORF">K443DRAFT_93322</name>
</gene>
<evidence type="ECO:0008006" key="7">
    <source>
        <dbReference type="Google" id="ProtNLM"/>
    </source>
</evidence>
<dbReference type="SUPFAM" id="SSF48371">
    <property type="entry name" value="ARM repeat"/>
    <property type="match status" value="1"/>
</dbReference>
<sequence length="2060" mass="228816">MPAQTSNSFPSKRPRTEATAKKSIKFASVADIRSSLHIQNDTLVEAITGLRNQLTVWPTEPSISPNDERLLLVQKWMESSPVATEVFEIWDGAGPRQTSLIAVSLSLLSSVLTLLSSHYTFLALGQPIVKALLTPAYLRRLNSYTGGSNNELIIVTLKLFNVMSSFAGGRERKSVLEGFAWEIKSLPKLLNMRRKTKNEETPDPLIKPDIRTLYILFLLSFIDTGTPSQIKSSFISQHRDAFLAIFKTLNQDHSSLIRKVLEVSWAGIWSDPKIKRTSKIGLFSEQTVAHLLKLYERITSDTQDADYVPADLVHHFLLAICTHPGVGICFKDRGWYPREAEGDSDLTGPKDDPDAANQKGGKMYNKILANILKTLKVNEDARQQELALKIMSACPELVAGYWAGAALTLEPRLSSKWITNVSFFGVIISLPVPTPCLFLPNTHQYNPTPPPLPTILENTLPSSINTKSHFSKGLQSPSGLVQHCTALALAKCLQKYEIVLRVFEEAHEALEEDPEEGQWVRRRKEMEREVRRRVPEMGVVVGFAQQGKGKGNEVRGALLAESAQRLLWMYHRCLPSVVAEARFDVGKLLLNFSVRSGDEKEDGMKVEGEEGNDGDEEPRAAVRLHRVQQLHVLKILKESDQFVWAGKAGSAPHTNLYILLKSLTTLTTPSLRNALSSLLQHLLSQSILFQSDTSEPSLWLSCIPHTRRSPGAESPDGTPLKDEGEAVIRFLDECVQRCLKTPYRYIEDMYALFTATPGEIPDRLDACPSPLLLTVLEQLDAKVGNKSLSPSGTLALVSFLRKLVFRLTGKMVDLKALRVVVDKVDVALGRERLWDGSGDEVVRGAVRREVGLMSGCLGVSQKQVFGMESESESVDAFLGQVEGMQIPTSKTQRINAASELIDWLRLVNQPSNPSQIRRLANQISKLHAPAIRDLVEYLDPEQSNVWDGLEVASVFQAHLDFSWLFLHAREDEFRDEKCRVVLSDSVFTRTPSLVDLMRVVRLIMHRLHAQQQSESEGSVTGLLLVLAGIVKRSKAVLSPGEFTSLKAMVFEHQGVLKEMFMAGGSVQGTKQLLEASLVATLEVDRLLVSDIGRHWMDKLQLALLDSDSSFSIQFALLWVHYINPEELFTLLDTLASSIDGMASPSVLEIVKHILQAIFSISQSDSDSESHSEEGFLTQRLPQLLSLRSILPDSETLESMVATAIEATIPIGLDGSFMRRSGDAEVDLVSALKRSKMRWTRRSVPLPGDFQIQPFLTRESWTEATVKIVRGWLYKRPSASDCGGAFESWLGSQGCLRRLDEQLVPVVHAWLDTTTSRGGDLSGFDGEALKRIFARLVGVVLDGEASSLLRAQAEIAACRLISLTPGHSEALLRRLTTTLESEPSAAETPELLSLAAGIHKIAGEDAKAVVSSVVDRGMQWAIRQFSEEEEDEGAARMVEELIHLVELTSVSKPSTVETLLGVIIQNRLSSPSALKLAEAALRSASLKPVIVNRLLQSTIQHPHFFKLSSSPSSAARDGIISLLHTLFHLHSTNTCQVTHIEPLVRAYRGTLSSADLKVLSIFQLFETTRKLSVSQLFGRWSAAGNGEESGKALDAVQSLDAGVVLKTCLNFPRWRRLAFDSQLLPGRTSAEEGLYDPVFLVLLFGHMLAESPPTSAISWIEMFRTNIVSLLLRTLASKDAGMREVAVLQLVALYKHMATADLQEKPHVLHILTLLKNTFPPPSSSSSSNEPCPRVSTYTALLLAHALRALFHPSHFTYPLIARFLLQRPELDTGDVPLLYGMLYSSGEGWRKERAWIVRMLADGMVGTGDWRVLRRRHAWDLLASLWQGEEEDAGTRLGILEVLANLTCHLQAVMSLILRSALLSWIEMQLLLGSKERVEWFKILENILVVVDSKKLEGALGSEWRATICRCLLGLLDDKTSYADLPLVVPVILRLSSLEGREICEFPELLERAVGWLETFEEKTKLEVTSPRHYVTPQPQLQPHLAHTLHSPFSLSDPLSVWGSCVEMLWRAGLADKRTSKVVWDALTSRVVLWRGLVGRRGGSEVGEWVRVECVRNLAE</sequence>
<feature type="region of interest" description="Disordered" evidence="1">
    <location>
        <begin position="1"/>
        <end position="20"/>
    </location>
</feature>
<dbReference type="InterPro" id="IPR039844">
    <property type="entry name" value="URB1"/>
</dbReference>
<evidence type="ECO:0000256" key="1">
    <source>
        <dbReference type="SAM" id="MobiDB-lite"/>
    </source>
</evidence>
<dbReference type="STRING" id="1095629.A0A0C9Y2S6"/>
<keyword evidence="6" id="KW-1185">Reference proteome</keyword>
<dbReference type="InterPro" id="IPR032436">
    <property type="entry name" value="URB1_C"/>
</dbReference>
<organism evidence="5 6">
    <name type="scientific">Laccaria amethystina LaAM-08-1</name>
    <dbReference type="NCBI Taxonomy" id="1095629"/>
    <lineage>
        <taxon>Eukaryota</taxon>
        <taxon>Fungi</taxon>
        <taxon>Dikarya</taxon>
        <taxon>Basidiomycota</taxon>
        <taxon>Agaricomycotina</taxon>
        <taxon>Agaricomycetes</taxon>
        <taxon>Agaricomycetidae</taxon>
        <taxon>Agaricales</taxon>
        <taxon>Agaricineae</taxon>
        <taxon>Hydnangiaceae</taxon>
        <taxon>Laccaria</taxon>
    </lineage>
</organism>
<dbReference type="GO" id="GO:0000466">
    <property type="term" value="P:maturation of 5.8S rRNA from tricistronic rRNA transcript (SSU-rRNA, 5.8S rRNA, LSU-rRNA)"/>
    <property type="evidence" value="ECO:0007669"/>
    <property type="project" value="TreeGrafter"/>
</dbReference>
<reference evidence="5 6" key="1">
    <citation type="submission" date="2014-04" db="EMBL/GenBank/DDBJ databases">
        <authorList>
            <consortium name="DOE Joint Genome Institute"/>
            <person name="Kuo A."/>
            <person name="Kohler A."/>
            <person name="Nagy L.G."/>
            <person name="Floudas D."/>
            <person name="Copeland A."/>
            <person name="Barry K.W."/>
            <person name="Cichocki N."/>
            <person name="Veneault-Fourrey C."/>
            <person name="LaButti K."/>
            <person name="Lindquist E.A."/>
            <person name="Lipzen A."/>
            <person name="Lundell T."/>
            <person name="Morin E."/>
            <person name="Murat C."/>
            <person name="Sun H."/>
            <person name="Tunlid A."/>
            <person name="Henrissat B."/>
            <person name="Grigoriev I.V."/>
            <person name="Hibbett D.S."/>
            <person name="Martin F."/>
            <person name="Nordberg H.P."/>
            <person name="Cantor M.N."/>
            <person name="Hua S.X."/>
        </authorList>
    </citation>
    <scope>NUCLEOTIDE SEQUENCE [LARGE SCALE GENOMIC DNA]</scope>
    <source>
        <strain evidence="5 6">LaAM-08-1</strain>
    </source>
</reference>
<dbReference type="HOGENOM" id="CLU_001591_0_0_1"/>
<evidence type="ECO:0000259" key="4">
    <source>
        <dbReference type="Pfam" id="PF26140"/>
    </source>
</evidence>
<dbReference type="Pfam" id="PF11707">
    <property type="entry name" value="Npa1"/>
    <property type="match status" value="1"/>
</dbReference>
<name>A0A0C9Y2S6_9AGAR</name>
<dbReference type="OrthoDB" id="72892at2759"/>
<feature type="domain" description="URB1 N-terminal" evidence="2">
    <location>
        <begin position="84"/>
        <end position="420"/>
    </location>
</feature>
<proteinExistence type="predicted"/>
<dbReference type="Pfam" id="PF16201">
    <property type="entry name" value="NopRA1"/>
    <property type="match status" value="1"/>
</dbReference>
<feature type="compositionally biased region" description="Polar residues" evidence="1">
    <location>
        <begin position="1"/>
        <end position="10"/>
    </location>
</feature>
<dbReference type="Pfam" id="PF26140">
    <property type="entry name" value="HEAT_URB1"/>
    <property type="match status" value="1"/>
</dbReference>
<evidence type="ECO:0000313" key="6">
    <source>
        <dbReference type="Proteomes" id="UP000054477"/>
    </source>
</evidence>